<dbReference type="InterPro" id="IPR023152">
    <property type="entry name" value="RasGAP_CS"/>
</dbReference>
<dbReference type="Proteomes" id="UP000077051">
    <property type="component" value="Unassembled WGS sequence"/>
</dbReference>
<protein>
    <recommendedName>
        <fullName evidence="8">Ras-GAP domain-containing protein</fullName>
    </recommendedName>
</protein>
<dbReference type="PANTHER" id="PTHR10194">
    <property type="entry name" value="RAS GTPASE-ACTIVATING PROTEINS"/>
    <property type="match status" value="1"/>
</dbReference>
<feature type="domain" description="Ras-GAP" evidence="4">
    <location>
        <begin position="1308"/>
        <end position="1504"/>
    </location>
</feature>
<gene>
    <name evidence="6" type="ORF">MUCCIDRAFT_78855</name>
</gene>
<dbReference type="Pfam" id="PF13716">
    <property type="entry name" value="CRAL_TRIO_2"/>
    <property type="match status" value="1"/>
</dbReference>
<dbReference type="PROSITE" id="PS50018">
    <property type="entry name" value="RAS_GTPASE_ACTIV_2"/>
    <property type="match status" value="1"/>
</dbReference>
<dbReference type="EMBL" id="AMYB01000002">
    <property type="protein sequence ID" value="OAD06086.1"/>
    <property type="molecule type" value="Genomic_DNA"/>
</dbReference>
<proteinExistence type="predicted"/>
<dbReference type="SUPFAM" id="SSF48371">
    <property type="entry name" value="ARM repeat"/>
    <property type="match status" value="2"/>
</dbReference>
<evidence type="ECO:0000313" key="7">
    <source>
        <dbReference type="Proteomes" id="UP000077051"/>
    </source>
</evidence>
<feature type="domain" description="CRAL-TRIO" evidence="5">
    <location>
        <begin position="1679"/>
        <end position="1825"/>
    </location>
</feature>
<dbReference type="InterPro" id="IPR001251">
    <property type="entry name" value="CRAL-TRIO_dom"/>
</dbReference>
<dbReference type="SUPFAM" id="SSF52087">
    <property type="entry name" value="CRAL/TRIO domain"/>
    <property type="match status" value="1"/>
</dbReference>
<dbReference type="SMART" id="SM00516">
    <property type="entry name" value="SEC14"/>
    <property type="match status" value="1"/>
</dbReference>
<dbReference type="VEuPathDB" id="FungiDB:MUCCIDRAFT_78855"/>
<keyword evidence="7" id="KW-1185">Reference proteome</keyword>
<sequence length="2726" mass="306169">MLGIYQRLASNYERHSMVFTLPSNSGKKLEVLENDPLVNQTVAALIELSKFRLPTITVTLLNLLDSIKMPSNEEQFPYENLQSQLFVLRMLSACMQHHWQYVRDVRPDTSSAKAASTAGGYEGSIHSLDSSTQHSRWSIADGPLPIEMEDPPPFDDSIAKSIVNVISRIMHQTTIMEEREYGQATNHVTQITRTEYYTAGNISRTSADIVLDIYKASSRVIAYLSASNWNVVFSKIKMRILYLSTTTDENPETSDMRLLECCSLNSKRLSTVLSEFCTSFSSLKKSTQLIVAAILRRAIWGWIETYPGEFMQLCQSQKKLEGGPDVLFEICLSLADTTRKKAILWPLQTMLLILCPDILYSSANPDGHRNVNTKKTLFLATLKNSLKPGRMAELAAICYVDICKAATYVAKSDASALRHIVPDVENELRGQLFDPEKPLIADSLMSGLGIIIDHRSLLADCLVAMFRLNPRHALRSLFPACLDQRAPTLFKISLVKACLAIASEENRLPWNPSVTVLYDSLSGPLRKLFIEFASKDYSKMDSGSINYGPSSRKNIISNNVNDKKSRKDVARVDHNSERLELILDMLRLYQTDPKLAIKGESEDRFEKNAQALVAITNCLRESNQYVRDAAAMCLFKLHSPAYIVEWSPSPNFIESFWKISSQVVFTLAKQLLDNRERDDGIKRLLELLKKLFESRNAFLRMHQDIAMQGSDTRERLQASIGLEVALLVLLCSSDIEICTSAIACFGHICTESQLTDSADDPHQAILMVVENLPIYQQLSANNGIVTGRKSQQKQIRKLLRMMTHYAPGNLAAWEEAFKRWKYMTPSMMKPHEDSKDDIQESINVSNNNAKKGGQAWHDKLRNPTASSNRQTHSFTVVNRPEANAFNEDDKSSEWQNYAGFLAALGGICLMADTTPTTPTSPATPRGGFNEQSAFRRISAPTESSAMVNKFVVDMVDLLLCDNIIVREWVKEILGADLSPALYPMLFRYMETVLAKYFGPDGDPICSGRNTLFVEQAISVLKLVLDRMEDSPENLLTVDFSSLINQYAKYLNKLGSGQSALKIKIKFCQLTEVLMMKKDKVTLRQEFRLRNKLLEIIVEWTSDFSLKPESSSGQYSSFEVTQSEKLHRELDLACLNTIVGLLHQLPLQSADPVHETDSTPIKSRIFFKYFTFFLKLLNRCRDSETESDNSMHRLRHPELMSHAANGKNKESMSTYLAPLKESTILAMSNLLSANVDAGLKYSLSMGYHDDPQMRTAYMKVLTNILNQGTEFETLAETVITDRYEKLVDMLVGVDLNIALSLCDVCPASDIEDAANALLACFASRGKSLVLLKAVIQKEVQNTDSETELLRRTSIATRLLSVFAKQNGADYVRSVLQPVFTKLAEKPLEERTFELDPSKVGSGEDVSRNKQNVVSATELFLNAICASANEAPRAFREVCHCILTSVRERYPEAKYTAVGAFIFLRFFCPAIVSPESEGLIKSNVVVSRDMKRGHLIATKVIQNLANNVLFGAKETYMIVLNDFLTSNIYKVTSFLREISNVPAPIMSSNTPPPMERTHSLSVKSDTTSIISAISTTTTISNTDDALLEVRPMEEKDYSCLHRVLFDNMERISRELTTRRMRQYADQDSASQWKRQFDKFSNLLAQLGRPPEISKQEFSGLRSYTFAAANQLYAEFMRRNSHRSVESIVSKNIFYEGGVSKSNRPVFYFIARNIVADSIDFELMVYHILQTMERASNKSLELVIDMTLFSAANEIPTQYVSQILQLLPFDASDNIATILVYNPNSHLRKYVKKLPRPLSHKMTKRTFFAVTLAELYEYINPSEVRLPKSTTSLDTEQCHVFHPVNRLSQYKMNIPITIKVSSEYVQVMTVRKQEFLYGVSTVINDVFLISEIDDITIVSNTRNQEIANEFHFKYNKGKSHHVFTSMKREAIVNTIRHNRRRLEMAKPSNMSERTIRPNDVPGRLLNMALLNIGSVDPSLRLAAYNLLYAISITFHFEVGNQLLDARDLCLPANSTAFIVNISEKIAQNQQNLTLEFLSECFIGFQKSSEPLRYLCLDYMMPWLPNLSKFCQNSSVENDKDTLKTKEVLRNLIDLTVARTDMYKLVQAKIWKTIGQIDDILNLVLDSFIQFSIENGVGSPQAEAMADTFVTLSNIAVRGKVVARLRKVLQKTSFKPSRSLTDHWTWNEIAILIRFVLMLSFNNRGPVKSYVPEIFHIVSLVVGVGPTIIRASVHGLVVNIIQSLCTTMPIQDANVKKLQLVLSEISDTKYRLLFGLFKPHANAFTISQDTLTDVSEPIPLLALETIVNNLLEVITYSAPSAGKYMLDTNNMANAWRARWMSLVASTAFQFNPAIQPQAFVVLGCLGREEVDDDLLYQILVALRGALAIFNESDPNLVLSIMMCLKNIVESLPSDSRYLLPLFWIAVALVEINNGPTFAMAIELLLAILRALDADGYFAGDSVVDILLAAREPLVDVARKLDRLCGVNFDSHFSFAIASIFLKGLRYTNAKEIIFQGLTTFLDIECKHADNMNIVDSQNLGYLAGLLPIAVKNEALKEVLRLAGLSDPDFDFAEDDEDGTGEFNTSYQGVFDRLDINDETSALLFISMLATQLQMVENTNERLFLYGLLAEAAGSMPEIFSVVYDALLPKMNQIVLSSTSQPIIESVKSILLMACSDASFSDASRKANPSQKVLLERVGFSALGDPTFGATSINVLQNAKLASEIIELIIA</sequence>
<keyword evidence="1" id="KW-0343">GTPase activation</keyword>
<dbReference type="InterPro" id="IPR001936">
    <property type="entry name" value="RasGAP_dom"/>
</dbReference>
<evidence type="ECO:0000259" key="5">
    <source>
        <dbReference type="PROSITE" id="PS50191"/>
    </source>
</evidence>
<dbReference type="Pfam" id="PF00616">
    <property type="entry name" value="RasGAP"/>
    <property type="match status" value="1"/>
</dbReference>
<dbReference type="PROSITE" id="PS00509">
    <property type="entry name" value="RAS_GTPASE_ACTIV_1"/>
    <property type="match status" value="1"/>
</dbReference>
<evidence type="ECO:0000313" key="6">
    <source>
        <dbReference type="EMBL" id="OAD06086.1"/>
    </source>
</evidence>
<dbReference type="PROSITE" id="PS50191">
    <property type="entry name" value="CRAL_TRIO"/>
    <property type="match status" value="1"/>
</dbReference>
<evidence type="ECO:0000256" key="1">
    <source>
        <dbReference type="ARBA" id="ARBA00022468"/>
    </source>
</evidence>
<name>A0A168NC92_MUCCL</name>
<dbReference type="CDD" id="cd00170">
    <property type="entry name" value="SEC14"/>
    <property type="match status" value="1"/>
</dbReference>
<feature type="region of interest" description="Disordered" evidence="3">
    <location>
        <begin position="112"/>
        <end position="134"/>
    </location>
</feature>
<dbReference type="Gene3D" id="1.10.506.10">
    <property type="entry name" value="GTPase Activation - p120gap, domain 1"/>
    <property type="match status" value="2"/>
</dbReference>
<organism evidence="6 7">
    <name type="scientific">Mucor lusitanicus CBS 277.49</name>
    <dbReference type="NCBI Taxonomy" id="747725"/>
    <lineage>
        <taxon>Eukaryota</taxon>
        <taxon>Fungi</taxon>
        <taxon>Fungi incertae sedis</taxon>
        <taxon>Mucoromycota</taxon>
        <taxon>Mucoromycotina</taxon>
        <taxon>Mucoromycetes</taxon>
        <taxon>Mucorales</taxon>
        <taxon>Mucorineae</taxon>
        <taxon>Mucoraceae</taxon>
        <taxon>Mucor</taxon>
    </lineage>
</organism>
<reference evidence="6 7" key="1">
    <citation type="submission" date="2015-06" db="EMBL/GenBank/DDBJ databases">
        <title>Expansion of signal transduction pathways in fungi by whole-genome duplication.</title>
        <authorList>
            <consortium name="DOE Joint Genome Institute"/>
            <person name="Corrochano L.M."/>
            <person name="Kuo A."/>
            <person name="Marcet-Houben M."/>
            <person name="Polaino S."/>
            <person name="Salamov A."/>
            <person name="Villalobos J.M."/>
            <person name="Alvarez M.I."/>
            <person name="Avalos J."/>
            <person name="Benito E.P."/>
            <person name="Benoit I."/>
            <person name="Burger G."/>
            <person name="Camino L.P."/>
            <person name="Canovas D."/>
            <person name="Cerda-Olmedo E."/>
            <person name="Cheng J.-F."/>
            <person name="Dominguez A."/>
            <person name="Elias M."/>
            <person name="Eslava A.P."/>
            <person name="Glaser F."/>
            <person name="Grimwood J."/>
            <person name="Gutierrez G."/>
            <person name="Heitman J."/>
            <person name="Henrissat B."/>
            <person name="Iturriaga E.A."/>
            <person name="Lang B.F."/>
            <person name="Lavin J.L."/>
            <person name="Lee S."/>
            <person name="Li W."/>
            <person name="Lindquist E."/>
            <person name="Lopez-Garcia S."/>
            <person name="Luque E.M."/>
            <person name="Marcos A.T."/>
            <person name="Martin J."/>
            <person name="Mccluskey K."/>
            <person name="Medina H.R."/>
            <person name="Miralles-Duran A."/>
            <person name="Miyazaki A."/>
            <person name="Munoz-Torres E."/>
            <person name="Oguiza J.A."/>
            <person name="Ohm R."/>
            <person name="Olmedo M."/>
            <person name="Orejas M."/>
            <person name="Ortiz-Castellanos L."/>
            <person name="Pisabarro A.G."/>
            <person name="Rodriguez-Romero J."/>
            <person name="Ruiz-Herrera J."/>
            <person name="Ruiz-Vazquez R."/>
            <person name="Sanz C."/>
            <person name="Schackwitz W."/>
            <person name="Schmutz J."/>
            <person name="Shahriari M."/>
            <person name="Shelest E."/>
            <person name="Silva-Franco F."/>
            <person name="Soanes D."/>
            <person name="Syed K."/>
            <person name="Tagua V.G."/>
            <person name="Talbot N.J."/>
            <person name="Thon M."/>
            <person name="De Vries R.P."/>
            <person name="Wiebenga A."/>
            <person name="Yadav J.S."/>
            <person name="Braun E.L."/>
            <person name="Baker S."/>
            <person name="Garre V."/>
            <person name="Horwitz B."/>
            <person name="Torres-Martinez S."/>
            <person name="Idnurm A."/>
            <person name="Herrera-Estrella A."/>
            <person name="Gabaldon T."/>
            <person name="Grigoriev I.V."/>
        </authorList>
    </citation>
    <scope>NUCLEOTIDE SEQUENCE [LARGE SCALE GENOMIC DNA]</scope>
    <source>
        <strain evidence="6 7">CBS 277.49</strain>
    </source>
</reference>
<dbReference type="GO" id="GO:0005096">
    <property type="term" value="F:GTPase activator activity"/>
    <property type="evidence" value="ECO:0007669"/>
    <property type="project" value="UniProtKB-KW"/>
</dbReference>
<keyword evidence="2" id="KW-0597">Phosphoprotein</keyword>
<evidence type="ECO:0000256" key="3">
    <source>
        <dbReference type="SAM" id="MobiDB-lite"/>
    </source>
</evidence>
<dbReference type="STRING" id="747725.A0A168NC92"/>
<dbReference type="OrthoDB" id="28245at2759"/>
<dbReference type="InterPro" id="IPR039360">
    <property type="entry name" value="Ras_GTPase"/>
</dbReference>
<dbReference type="InterPro" id="IPR016024">
    <property type="entry name" value="ARM-type_fold"/>
</dbReference>
<feature type="compositionally biased region" description="Polar residues" evidence="3">
    <location>
        <begin position="863"/>
        <end position="876"/>
    </location>
</feature>
<dbReference type="InterPro" id="IPR011993">
    <property type="entry name" value="PH-like_dom_sf"/>
</dbReference>
<accession>A0A168NC92</accession>
<dbReference type="PANTHER" id="PTHR10194:SF142">
    <property type="entry name" value="NEUROFIBROMIN"/>
    <property type="match status" value="1"/>
</dbReference>
<dbReference type="InterPro" id="IPR054071">
    <property type="entry name" value="PH_NF1"/>
</dbReference>
<evidence type="ECO:0000259" key="4">
    <source>
        <dbReference type="PROSITE" id="PS50018"/>
    </source>
</evidence>
<feature type="region of interest" description="Disordered" evidence="3">
    <location>
        <begin position="845"/>
        <end position="889"/>
    </location>
</feature>
<dbReference type="InterPro" id="IPR008936">
    <property type="entry name" value="Rho_GTPase_activation_prot"/>
</dbReference>
<dbReference type="Gene3D" id="2.30.29.30">
    <property type="entry name" value="Pleckstrin-homology domain (PH domain)/Phosphotyrosine-binding domain (PTB)"/>
    <property type="match status" value="1"/>
</dbReference>
<evidence type="ECO:0000256" key="2">
    <source>
        <dbReference type="ARBA" id="ARBA00022553"/>
    </source>
</evidence>
<dbReference type="Gene3D" id="3.40.525.10">
    <property type="entry name" value="CRAL-TRIO lipid binding domain"/>
    <property type="match status" value="1"/>
</dbReference>
<dbReference type="Pfam" id="PF21877">
    <property type="entry name" value="PH_NF1"/>
    <property type="match status" value="1"/>
</dbReference>
<dbReference type="InterPro" id="IPR036865">
    <property type="entry name" value="CRAL-TRIO_dom_sf"/>
</dbReference>
<evidence type="ECO:0008006" key="8">
    <source>
        <dbReference type="Google" id="ProtNLM"/>
    </source>
</evidence>
<dbReference type="SMART" id="SM00323">
    <property type="entry name" value="RasGAP"/>
    <property type="match status" value="1"/>
</dbReference>
<comment type="caution">
    <text evidence="6">The sequence shown here is derived from an EMBL/GenBank/DDBJ whole genome shotgun (WGS) entry which is preliminary data.</text>
</comment>
<dbReference type="SUPFAM" id="SSF48350">
    <property type="entry name" value="GTPase activation domain, GAP"/>
    <property type="match status" value="1"/>
</dbReference>